<comment type="caution">
    <text evidence="1">The sequence shown here is derived from an EMBL/GenBank/DDBJ whole genome shotgun (WGS) entry which is preliminary data.</text>
</comment>
<sequence>MRLKPLRFLVQIQVEQVSYPINWSADAGMWTYSNILKKNLLFRLSRLTFICMILARQKRFGLQPHF</sequence>
<name>A0AAU9JHU9_9CILI</name>
<reference evidence="1" key="1">
    <citation type="submission" date="2021-09" db="EMBL/GenBank/DDBJ databases">
        <authorList>
            <consortium name="AG Swart"/>
            <person name="Singh M."/>
            <person name="Singh A."/>
            <person name="Seah K."/>
            <person name="Emmerich C."/>
        </authorList>
    </citation>
    <scope>NUCLEOTIDE SEQUENCE</scope>
    <source>
        <strain evidence="1">ATCC30299</strain>
    </source>
</reference>
<evidence type="ECO:0000313" key="2">
    <source>
        <dbReference type="Proteomes" id="UP001162131"/>
    </source>
</evidence>
<dbReference type="Proteomes" id="UP001162131">
    <property type="component" value="Unassembled WGS sequence"/>
</dbReference>
<proteinExistence type="predicted"/>
<gene>
    <name evidence="1" type="ORF">BSTOLATCC_MIC38794</name>
</gene>
<keyword evidence="2" id="KW-1185">Reference proteome</keyword>
<dbReference type="EMBL" id="CAJZBQ010000038">
    <property type="protein sequence ID" value="CAG9325542.1"/>
    <property type="molecule type" value="Genomic_DNA"/>
</dbReference>
<accession>A0AAU9JHU9</accession>
<protein>
    <submittedName>
        <fullName evidence="1">Uncharacterized protein</fullName>
    </submittedName>
</protein>
<evidence type="ECO:0000313" key="1">
    <source>
        <dbReference type="EMBL" id="CAG9325542.1"/>
    </source>
</evidence>
<organism evidence="1 2">
    <name type="scientific">Blepharisma stoltei</name>
    <dbReference type="NCBI Taxonomy" id="1481888"/>
    <lineage>
        <taxon>Eukaryota</taxon>
        <taxon>Sar</taxon>
        <taxon>Alveolata</taxon>
        <taxon>Ciliophora</taxon>
        <taxon>Postciliodesmatophora</taxon>
        <taxon>Heterotrichea</taxon>
        <taxon>Heterotrichida</taxon>
        <taxon>Blepharismidae</taxon>
        <taxon>Blepharisma</taxon>
    </lineage>
</organism>
<dbReference type="AlphaFoldDB" id="A0AAU9JHU9"/>